<accession>A0ABQ7UUA4</accession>
<reference evidence="1 2" key="1">
    <citation type="journal article" date="2021" name="bioRxiv">
        <title>Chromosome-scale and haplotype-resolved genome assembly of a tetraploid potato cultivar.</title>
        <authorList>
            <person name="Sun H."/>
            <person name="Jiao W.-B."/>
            <person name="Krause K."/>
            <person name="Campoy J.A."/>
            <person name="Goel M."/>
            <person name="Folz-Donahue K."/>
            <person name="Kukat C."/>
            <person name="Huettel B."/>
            <person name="Schneeberger K."/>
        </authorList>
    </citation>
    <scope>NUCLEOTIDE SEQUENCE [LARGE SCALE GENOMIC DNA]</scope>
    <source>
        <strain evidence="1">SolTubOtavaFocal</strain>
        <tissue evidence="1">Leaves</tissue>
    </source>
</reference>
<keyword evidence="2" id="KW-1185">Reference proteome</keyword>
<evidence type="ECO:0000313" key="1">
    <source>
        <dbReference type="EMBL" id="KAH0755426.1"/>
    </source>
</evidence>
<evidence type="ECO:0000313" key="2">
    <source>
        <dbReference type="Proteomes" id="UP000826656"/>
    </source>
</evidence>
<name>A0ABQ7UUA4_SOLTU</name>
<dbReference type="EMBL" id="JAIVGD010000018">
    <property type="protein sequence ID" value="KAH0755426.1"/>
    <property type="molecule type" value="Genomic_DNA"/>
</dbReference>
<protein>
    <submittedName>
        <fullName evidence="1">Uncharacterized protein</fullName>
    </submittedName>
</protein>
<dbReference type="Proteomes" id="UP000826656">
    <property type="component" value="Unassembled WGS sequence"/>
</dbReference>
<organism evidence="1 2">
    <name type="scientific">Solanum tuberosum</name>
    <name type="common">Potato</name>
    <dbReference type="NCBI Taxonomy" id="4113"/>
    <lineage>
        <taxon>Eukaryota</taxon>
        <taxon>Viridiplantae</taxon>
        <taxon>Streptophyta</taxon>
        <taxon>Embryophyta</taxon>
        <taxon>Tracheophyta</taxon>
        <taxon>Spermatophyta</taxon>
        <taxon>Magnoliopsida</taxon>
        <taxon>eudicotyledons</taxon>
        <taxon>Gunneridae</taxon>
        <taxon>Pentapetalae</taxon>
        <taxon>asterids</taxon>
        <taxon>lamiids</taxon>
        <taxon>Solanales</taxon>
        <taxon>Solanaceae</taxon>
        <taxon>Solanoideae</taxon>
        <taxon>Solaneae</taxon>
        <taxon>Solanum</taxon>
    </lineage>
</organism>
<proteinExistence type="predicted"/>
<comment type="caution">
    <text evidence="1">The sequence shown here is derived from an EMBL/GenBank/DDBJ whole genome shotgun (WGS) entry which is preliminary data.</text>
</comment>
<sequence length="108" mass="12553">MESSSKTPSMKNKSRRELKNLLEFNVSFGGVTGPWREEKRVYGPCDSKNRRELWHKLGAIRGLEALPWVWGRIDFNVTRFSDKRSGRDNNTKSMFLNLVSNVGYARRC</sequence>
<gene>
    <name evidence="1" type="ORF">KY290_025696</name>
</gene>